<evidence type="ECO:0000313" key="1">
    <source>
        <dbReference type="EMBL" id="MFD0627598.1"/>
    </source>
</evidence>
<accession>A0ABW2X3M1</accession>
<dbReference type="InterPro" id="IPR038468">
    <property type="entry name" value="MmpS_C"/>
</dbReference>
<organism evidence="1 2">
    <name type="scientific">Streptomyces sanglieri</name>
    <dbReference type="NCBI Taxonomy" id="193460"/>
    <lineage>
        <taxon>Bacteria</taxon>
        <taxon>Bacillati</taxon>
        <taxon>Actinomycetota</taxon>
        <taxon>Actinomycetes</taxon>
        <taxon>Kitasatosporales</taxon>
        <taxon>Streptomycetaceae</taxon>
        <taxon>Streptomyces</taxon>
    </lineage>
</organism>
<dbReference type="Proteomes" id="UP001596915">
    <property type="component" value="Unassembled WGS sequence"/>
</dbReference>
<sequence length="123" mass="12403">MLLVSVLVPACAGAVAVEVVAGALSREGAEPLRITYEVTGTAKDVTVTYPTWRDGSLSTARLTLRTLPWAGETRTRGFMSGGSFAVTLGATGGEVACAVTVDNGTVRTATASGAFATATCGGF</sequence>
<gene>
    <name evidence="1" type="ORF">ACFQ2K_38035</name>
</gene>
<dbReference type="Gene3D" id="2.60.40.2880">
    <property type="entry name" value="MmpS1-5, C-terminal soluble domain"/>
    <property type="match status" value="1"/>
</dbReference>
<protein>
    <recommendedName>
        <fullName evidence="3">MmpS family membrane protein</fullName>
    </recommendedName>
</protein>
<keyword evidence="2" id="KW-1185">Reference proteome</keyword>
<dbReference type="EMBL" id="JBHTGL010000008">
    <property type="protein sequence ID" value="MFD0627598.1"/>
    <property type="molecule type" value="Genomic_DNA"/>
</dbReference>
<comment type="caution">
    <text evidence="1">The sequence shown here is derived from an EMBL/GenBank/DDBJ whole genome shotgun (WGS) entry which is preliminary data.</text>
</comment>
<proteinExistence type="predicted"/>
<evidence type="ECO:0008006" key="3">
    <source>
        <dbReference type="Google" id="ProtNLM"/>
    </source>
</evidence>
<evidence type="ECO:0000313" key="2">
    <source>
        <dbReference type="Proteomes" id="UP001596915"/>
    </source>
</evidence>
<name>A0ABW2X3M1_9ACTN</name>
<reference evidence="2" key="1">
    <citation type="journal article" date="2019" name="Int. J. Syst. Evol. Microbiol.">
        <title>The Global Catalogue of Microorganisms (GCM) 10K type strain sequencing project: providing services to taxonomists for standard genome sequencing and annotation.</title>
        <authorList>
            <consortium name="The Broad Institute Genomics Platform"/>
            <consortium name="The Broad Institute Genome Sequencing Center for Infectious Disease"/>
            <person name="Wu L."/>
            <person name="Ma J."/>
        </authorList>
    </citation>
    <scope>NUCLEOTIDE SEQUENCE [LARGE SCALE GENOMIC DNA]</scope>
    <source>
        <strain evidence="2">JCM 12607</strain>
    </source>
</reference>